<protein>
    <submittedName>
        <fullName evidence="1">Uncharacterized protein</fullName>
    </submittedName>
</protein>
<organism evidence="1 2">
    <name type="scientific">Rhipicephalus microplus</name>
    <name type="common">Cattle tick</name>
    <name type="synonym">Boophilus microplus</name>
    <dbReference type="NCBI Taxonomy" id="6941"/>
    <lineage>
        <taxon>Eukaryota</taxon>
        <taxon>Metazoa</taxon>
        <taxon>Ecdysozoa</taxon>
        <taxon>Arthropoda</taxon>
        <taxon>Chelicerata</taxon>
        <taxon>Arachnida</taxon>
        <taxon>Acari</taxon>
        <taxon>Parasitiformes</taxon>
        <taxon>Ixodida</taxon>
        <taxon>Ixodoidea</taxon>
        <taxon>Ixodidae</taxon>
        <taxon>Rhipicephalinae</taxon>
        <taxon>Rhipicephalus</taxon>
        <taxon>Boophilus</taxon>
    </lineage>
</organism>
<comment type="caution">
    <text evidence="1">The sequence shown here is derived from an EMBL/GenBank/DDBJ whole genome shotgun (WGS) entry which is preliminary data.</text>
</comment>
<gene>
    <name evidence="1" type="ORF">HPB51_010518</name>
</gene>
<keyword evidence="2" id="KW-1185">Reference proteome</keyword>
<reference evidence="1" key="2">
    <citation type="submission" date="2021-09" db="EMBL/GenBank/DDBJ databases">
        <authorList>
            <person name="Jia N."/>
            <person name="Wang J."/>
            <person name="Shi W."/>
            <person name="Du L."/>
            <person name="Sun Y."/>
            <person name="Zhan W."/>
            <person name="Jiang J."/>
            <person name="Wang Q."/>
            <person name="Zhang B."/>
            <person name="Ji P."/>
            <person name="Sakyi L.B."/>
            <person name="Cui X."/>
            <person name="Yuan T."/>
            <person name="Jiang B."/>
            <person name="Yang W."/>
            <person name="Lam T.T.-Y."/>
            <person name="Chang Q."/>
            <person name="Ding S."/>
            <person name="Wang X."/>
            <person name="Zhu J."/>
            <person name="Ruan X."/>
            <person name="Zhao L."/>
            <person name="Wei J."/>
            <person name="Que T."/>
            <person name="Du C."/>
            <person name="Cheng J."/>
            <person name="Dai P."/>
            <person name="Han X."/>
            <person name="Huang E."/>
            <person name="Gao Y."/>
            <person name="Liu J."/>
            <person name="Shao H."/>
            <person name="Ye R."/>
            <person name="Li L."/>
            <person name="Wei W."/>
            <person name="Wang X."/>
            <person name="Wang C."/>
            <person name="Huo Q."/>
            <person name="Li W."/>
            <person name="Guo W."/>
            <person name="Chen H."/>
            <person name="Chen S."/>
            <person name="Zhou L."/>
            <person name="Zhou L."/>
            <person name="Ni X."/>
            <person name="Tian J."/>
            <person name="Zhou Y."/>
            <person name="Sheng Y."/>
            <person name="Liu T."/>
            <person name="Pan Y."/>
            <person name="Xia L."/>
            <person name="Li J."/>
            <person name="Zhao F."/>
            <person name="Cao W."/>
        </authorList>
    </citation>
    <scope>NUCLEOTIDE SEQUENCE</scope>
    <source>
        <strain evidence="1">Rmic-2018</strain>
        <tissue evidence="1">Larvae</tissue>
    </source>
</reference>
<dbReference type="Proteomes" id="UP000821866">
    <property type="component" value="Chromosome 8"/>
</dbReference>
<accession>A0A9J6D9E6</accession>
<proteinExistence type="predicted"/>
<sequence>MAGVVFMRFPLLQLPTFKEARIDNSVRPATVNVCSRRMTCHKPKRASGSHAWRTSISCAKIIFARVLYDAAASAVGRASLSEASQQRWKIVQKISPSFQRTGTPMLDVTARRECRWLAGRGLNRARSALGCGDFRTGDCTPPSLQATLSGELCPAVEHGHFSCPGIDGRASLAAPAVRVRGCPQLPTNDVPAAGHLLAS</sequence>
<reference evidence="1" key="1">
    <citation type="journal article" date="2020" name="Cell">
        <title>Large-Scale Comparative Analyses of Tick Genomes Elucidate Their Genetic Diversity and Vector Capacities.</title>
        <authorList>
            <consortium name="Tick Genome and Microbiome Consortium (TIGMIC)"/>
            <person name="Jia N."/>
            <person name="Wang J."/>
            <person name="Shi W."/>
            <person name="Du L."/>
            <person name="Sun Y."/>
            <person name="Zhan W."/>
            <person name="Jiang J.F."/>
            <person name="Wang Q."/>
            <person name="Zhang B."/>
            <person name="Ji P."/>
            <person name="Bell-Sakyi L."/>
            <person name="Cui X.M."/>
            <person name="Yuan T.T."/>
            <person name="Jiang B.G."/>
            <person name="Yang W.F."/>
            <person name="Lam T.T."/>
            <person name="Chang Q.C."/>
            <person name="Ding S.J."/>
            <person name="Wang X.J."/>
            <person name="Zhu J.G."/>
            <person name="Ruan X.D."/>
            <person name="Zhao L."/>
            <person name="Wei J.T."/>
            <person name="Ye R.Z."/>
            <person name="Que T.C."/>
            <person name="Du C.H."/>
            <person name="Zhou Y.H."/>
            <person name="Cheng J.X."/>
            <person name="Dai P.F."/>
            <person name="Guo W.B."/>
            <person name="Han X.H."/>
            <person name="Huang E.J."/>
            <person name="Li L.F."/>
            <person name="Wei W."/>
            <person name="Gao Y.C."/>
            <person name="Liu J.Z."/>
            <person name="Shao H.Z."/>
            <person name="Wang X."/>
            <person name="Wang C.C."/>
            <person name="Yang T.C."/>
            <person name="Huo Q.B."/>
            <person name="Li W."/>
            <person name="Chen H.Y."/>
            <person name="Chen S.E."/>
            <person name="Zhou L.G."/>
            <person name="Ni X.B."/>
            <person name="Tian J.H."/>
            <person name="Sheng Y."/>
            <person name="Liu T."/>
            <person name="Pan Y.S."/>
            <person name="Xia L.Y."/>
            <person name="Li J."/>
            <person name="Zhao F."/>
            <person name="Cao W.C."/>
        </authorList>
    </citation>
    <scope>NUCLEOTIDE SEQUENCE</scope>
    <source>
        <strain evidence="1">Rmic-2018</strain>
    </source>
</reference>
<evidence type="ECO:0000313" key="1">
    <source>
        <dbReference type="EMBL" id="KAH8018691.1"/>
    </source>
</evidence>
<name>A0A9J6D9E6_RHIMP</name>
<dbReference type="AlphaFoldDB" id="A0A9J6D9E6"/>
<evidence type="ECO:0000313" key="2">
    <source>
        <dbReference type="Proteomes" id="UP000821866"/>
    </source>
</evidence>
<dbReference type="EMBL" id="JABSTU010000010">
    <property type="protein sequence ID" value="KAH8018691.1"/>
    <property type="molecule type" value="Genomic_DNA"/>
</dbReference>